<dbReference type="Gene3D" id="3.40.50.2300">
    <property type="match status" value="1"/>
</dbReference>
<proteinExistence type="predicted"/>
<gene>
    <name evidence="3" type="ORF">SAMN06297129_1071</name>
</gene>
<sequence length="159" mass="17178">MGKVVEIGGRCPHPRQEIAGWTGDHIRALIVESEPNLGWLWKRHLDRIGAETCLAHGQDAAIAYLQCVSFDVVVLDLVLDHGSALAVSDFASYRQPDAKVIFVTNTNFFSDGSIFRHASNACAMMHSDAPASDLAALVEHYGRAPKPETEVPGSLLGGK</sequence>
<evidence type="ECO:0000256" key="1">
    <source>
        <dbReference type="PROSITE-ProRule" id="PRU00169"/>
    </source>
</evidence>
<evidence type="ECO:0000313" key="3">
    <source>
        <dbReference type="EMBL" id="SNY46945.1"/>
    </source>
</evidence>
<dbReference type="InterPro" id="IPR011006">
    <property type="entry name" value="CheY-like_superfamily"/>
</dbReference>
<dbReference type="Proteomes" id="UP000231655">
    <property type="component" value="Unassembled WGS sequence"/>
</dbReference>
<organism evidence="3 4">
    <name type="scientific">Pseudooceanicola antarcticus</name>
    <dbReference type="NCBI Taxonomy" id="1247613"/>
    <lineage>
        <taxon>Bacteria</taxon>
        <taxon>Pseudomonadati</taxon>
        <taxon>Pseudomonadota</taxon>
        <taxon>Alphaproteobacteria</taxon>
        <taxon>Rhodobacterales</taxon>
        <taxon>Paracoccaceae</taxon>
        <taxon>Pseudooceanicola</taxon>
    </lineage>
</organism>
<accession>A0A285IG43</accession>
<keyword evidence="1" id="KW-0597">Phosphoprotein</keyword>
<dbReference type="PROSITE" id="PS50110">
    <property type="entry name" value="RESPONSE_REGULATORY"/>
    <property type="match status" value="1"/>
</dbReference>
<evidence type="ECO:0000259" key="2">
    <source>
        <dbReference type="PROSITE" id="PS50110"/>
    </source>
</evidence>
<feature type="domain" description="Response regulatory" evidence="2">
    <location>
        <begin position="27"/>
        <end position="142"/>
    </location>
</feature>
<reference evidence="3 4" key="1">
    <citation type="submission" date="2017-09" db="EMBL/GenBank/DDBJ databases">
        <authorList>
            <person name="Ehlers B."/>
            <person name="Leendertz F.H."/>
        </authorList>
    </citation>
    <scope>NUCLEOTIDE SEQUENCE [LARGE SCALE GENOMIC DNA]</scope>
    <source>
        <strain evidence="3 4">CGMCC 1.12662</strain>
    </source>
</reference>
<dbReference type="GO" id="GO:0000160">
    <property type="term" value="P:phosphorelay signal transduction system"/>
    <property type="evidence" value="ECO:0007669"/>
    <property type="project" value="InterPro"/>
</dbReference>
<dbReference type="EMBL" id="OBEA01000002">
    <property type="protein sequence ID" value="SNY46945.1"/>
    <property type="molecule type" value="Genomic_DNA"/>
</dbReference>
<dbReference type="SUPFAM" id="SSF52172">
    <property type="entry name" value="CheY-like"/>
    <property type="match status" value="1"/>
</dbReference>
<name>A0A285IG43_9RHOB</name>
<dbReference type="InterPro" id="IPR001789">
    <property type="entry name" value="Sig_transdc_resp-reg_receiver"/>
</dbReference>
<feature type="modified residue" description="4-aspartylphosphate" evidence="1">
    <location>
        <position position="76"/>
    </location>
</feature>
<dbReference type="AlphaFoldDB" id="A0A285IG43"/>
<protein>
    <recommendedName>
        <fullName evidence="2">Response regulatory domain-containing protein</fullName>
    </recommendedName>
</protein>
<evidence type="ECO:0000313" key="4">
    <source>
        <dbReference type="Proteomes" id="UP000231655"/>
    </source>
</evidence>